<comment type="caution">
    <text evidence="2">The sequence shown here is derived from an EMBL/GenBank/DDBJ whole genome shotgun (WGS) entry which is preliminary data.</text>
</comment>
<feature type="domain" description="Methyltransferase" evidence="1">
    <location>
        <begin position="47"/>
        <end position="135"/>
    </location>
</feature>
<dbReference type="GO" id="GO:0032259">
    <property type="term" value="P:methylation"/>
    <property type="evidence" value="ECO:0007669"/>
    <property type="project" value="UniProtKB-KW"/>
</dbReference>
<dbReference type="SUPFAM" id="SSF53335">
    <property type="entry name" value="S-adenosyl-L-methionine-dependent methyltransferases"/>
    <property type="match status" value="1"/>
</dbReference>
<dbReference type="RefSeq" id="WP_108962032.1">
    <property type="nucleotide sequence ID" value="NZ_QEFB01000001.1"/>
</dbReference>
<reference evidence="3" key="1">
    <citation type="submission" date="2018-04" db="EMBL/GenBank/DDBJ databases">
        <authorList>
            <person name="Liu S."/>
            <person name="Wang Z."/>
            <person name="Li J."/>
        </authorList>
    </citation>
    <scope>NUCLEOTIDE SEQUENCE [LARGE SCALE GENOMIC DNA]</scope>
    <source>
        <strain evidence="3">622</strain>
    </source>
</reference>
<dbReference type="Proteomes" id="UP000244962">
    <property type="component" value="Unassembled WGS sequence"/>
</dbReference>
<dbReference type="CDD" id="cd02440">
    <property type="entry name" value="AdoMet_MTases"/>
    <property type="match status" value="1"/>
</dbReference>
<evidence type="ECO:0000259" key="1">
    <source>
        <dbReference type="Pfam" id="PF13649"/>
    </source>
</evidence>
<evidence type="ECO:0000313" key="3">
    <source>
        <dbReference type="Proteomes" id="UP000244962"/>
    </source>
</evidence>
<dbReference type="InterPro" id="IPR029063">
    <property type="entry name" value="SAM-dependent_MTases_sf"/>
</dbReference>
<keyword evidence="3" id="KW-1185">Reference proteome</keyword>
<sequence length="202" mass="21950">MTDAVRSAYRERAGEYTEALGSLSAMAEGDRNFIAGWARDIDGPTIDAGCGPGHWTKFLHDHGVAVEGIDMVSEFIDGAAARFPEVPFRVATLEALPADDAALAGILSWYSLIHTPPADVPALLTEFARCIRSEGTLLLGFFEGGQIEAFGHAVVTAYYWPVPLMQDELAAAGFEIVETHTRVDPGQRPHAAIIARRRSWIR</sequence>
<proteinExistence type="predicted"/>
<protein>
    <submittedName>
        <fullName evidence="2">SAM-dependent methyltransferase</fullName>
    </submittedName>
</protein>
<name>A0A2U1TH28_9MICO</name>
<dbReference type="InterPro" id="IPR041698">
    <property type="entry name" value="Methyltransf_25"/>
</dbReference>
<keyword evidence="2" id="KW-0808">Transferase</keyword>
<organism evidence="2 3">
    <name type="scientific">Mycetocola zhujimingii</name>
    <dbReference type="NCBI Taxonomy" id="2079792"/>
    <lineage>
        <taxon>Bacteria</taxon>
        <taxon>Bacillati</taxon>
        <taxon>Actinomycetota</taxon>
        <taxon>Actinomycetes</taxon>
        <taxon>Micrococcales</taxon>
        <taxon>Microbacteriaceae</taxon>
        <taxon>Mycetocola</taxon>
    </lineage>
</organism>
<accession>A0A2U1TH28</accession>
<gene>
    <name evidence="2" type="ORF">DF223_02160</name>
</gene>
<keyword evidence="2" id="KW-0489">Methyltransferase</keyword>
<evidence type="ECO:0000313" key="2">
    <source>
        <dbReference type="EMBL" id="PWC08178.1"/>
    </source>
</evidence>
<dbReference type="GO" id="GO:0008168">
    <property type="term" value="F:methyltransferase activity"/>
    <property type="evidence" value="ECO:0007669"/>
    <property type="project" value="UniProtKB-KW"/>
</dbReference>
<dbReference type="AlphaFoldDB" id="A0A2U1TH28"/>
<dbReference type="EMBL" id="QEFB01000001">
    <property type="protein sequence ID" value="PWC08178.1"/>
    <property type="molecule type" value="Genomic_DNA"/>
</dbReference>
<dbReference type="Pfam" id="PF13649">
    <property type="entry name" value="Methyltransf_25"/>
    <property type="match status" value="1"/>
</dbReference>
<dbReference type="Gene3D" id="3.40.50.150">
    <property type="entry name" value="Vaccinia Virus protein VP39"/>
    <property type="match status" value="1"/>
</dbReference>